<accession>A0AAF0BXM5</accession>
<feature type="binding site" evidence="8">
    <location>
        <position position="250"/>
    </location>
    <ligand>
        <name>Zn(2+)</name>
        <dbReference type="ChEBI" id="CHEBI:29105"/>
    </ligand>
</feature>
<feature type="binding site" evidence="8">
    <location>
        <position position="93"/>
    </location>
    <ligand>
        <name>Zn(2+)</name>
        <dbReference type="ChEBI" id="CHEBI:29105"/>
    </ligand>
</feature>
<dbReference type="NCBIfam" id="TIGR00218">
    <property type="entry name" value="manA"/>
    <property type="match status" value="1"/>
</dbReference>
<sequence>MLALANPVQDYAWGAVDGLARLVGTPPTDGPEAELWVGAHPAAPSTTAGDRPLDQVVDEDPEGLLGPTVVARHGARLPYLLKVLAIGAPLSIQLHPSARQAEDGFAREEAAGLARDDPRRSYRDPRAKPEVLVALVPTWVMAGFRSGADAARALGPLTDHPAVARLRDRVADEPDARSALVHLLAAPDEERAALATAAAAADPADGPEMRWVAALAEAYPGDPTALGPALLALRRLEVGEGLFLPAGVPHMYLQGAGVELMGASDNVVRGGLTPKHVDRDELVRLLAPPGTGPVALPGEPGPDGATTTYAPGAPELALHRTALGPDPVALPALPGGPALVLVLGGTAALEVGEQVVELGRGRAALVAAGERSAARISGAGTAWWATVGPEPAG</sequence>
<dbReference type="InterPro" id="IPR011051">
    <property type="entry name" value="RmlC_Cupin_sf"/>
</dbReference>
<dbReference type="PANTHER" id="PTHR10309:SF0">
    <property type="entry name" value="MANNOSE-6-PHOSPHATE ISOMERASE"/>
    <property type="match status" value="1"/>
</dbReference>
<dbReference type="PANTHER" id="PTHR10309">
    <property type="entry name" value="MANNOSE-6-PHOSPHATE ISOMERASE"/>
    <property type="match status" value="1"/>
</dbReference>
<feature type="domain" description="Phosphomannose isomerase type I catalytic" evidence="9">
    <location>
        <begin position="1"/>
        <end position="145"/>
    </location>
</feature>
<dbReference type="Gene3D" id="1.10.441.10">
    <property type="entry name" value="Phosphomannose Isomerase, domain 2"/>
    <property type="match status" value="1"/>
</dbReference>
<dbReference type="RefSeq" id="WP_272738627.1">
    <property type="nucleotide sequence ID" value="NZ_CP116942.1"/>
</dbReference>
<dbReference type="SUPFAM" id="SSF51182">
    <property type="entry name" value="RmlC-like cupins"/>
    <property type="match status" value="1"/>
</dbReference>
<feature type="binding site" evidence="8">
    <location>
        <position position="95"/>
    </location>
    <ligand>
        <name>Zn(2+)</name>
        <dbReference type="ChEBI" id="CHEBI:29105"/>
    </ligand>
</feature>
<evidence type="ECO:0000256" key="5">
    <source>
        <dbReference type="ARBA" id="ARBA00022833"/>
    </source>
</evidence>
<dbReference type="GO" id="GO:0008270">
    <property type="term" value="F:zinc ion binding"/>
    <property type="evidence" value="ECO:0007669"/>
    <property type="project" value="InterPro"/>
</dbReference>
<evidence type="ECO:0000256" key="1">
    <source>
        <dbReference type="ARBA" id="ARBA00000757"/>
    </source>
</evidence>
<dbReference type="InterPro" id="IPR016305">
    <property type="entry name" value="Mannose-6-P_Isomerase"/>
</dbReference>
<keyword evidence="5 8" id="KW-0862">Zinc</keyword>
<dbReference type="GO" id="GO:0005975">
    <property type="term" value="P:carbohydrate metabolic process"/>
    <property type="evidence" value="ECO:0007669"/>
    <property type="project" value="InterPro"/>
</dbReference>
<comment type="cofactor">
    <cofactor evidence="8">
        <name>Zn(2+)</name>
        <dbReference type="ChEBI" id="CHEBI:29105"/>
    </cofactor>
    <text evidence="8">Binds 1 zinc ion per subunit.</text>
</comment>
<feature type="binding site" evidence="8">
    <location>
        <position position="130"/>
    </location>
    <ligand>
        <name>Zn(2+)</name>
        <dbReference type="ChEBI" id="CHEBI:29105"/>
    </ligand>
</feature>
<proteinExistence type="inferred from homology"/>
<evidence type="ECO:0000259" key="9">
    <source>
        <dbReference type="Pfam" id="PF20511"/>
    </source>
</evidence>
<feature type="active site" evidence="7">
    <location>
        <position position="269"/>
    </location>
</feature>
<dbReference type="Proteomes" id="UP001216390">
    <property type="component" value="Chromosome"/>
</dbReference>
<keyword evidence="6 10" id="KW-0413">Isomerase</keyword>
<evidence type="ECO:0000256" key="8">
    <source>
        <dbReference type="PIRSR" id="PIRSR001480-2"/>
    </source>
</evidence>
<evidence type="ECO:0000256" key="7">
    <source>
        <dbReference type="PIRSR" id="PIRSR001480-1"/>
    </source>
</evidence>
<dbReference type="AlphaFoldDB" id="A0AAF0BXM5"/>
<protein>
    <recommendedName>
        <fullName evidence="3">mannose-6-phosphate isomerase</fullName>
        <ecNumber evidence="3">5.3.1.8</ecNumber>
    </recommendedName>
</protein>
<keyword evidence="11" id="KW-1185">Reference proteome</keyword>
<name>A0AAF0BXM5_9ACTN</name>
<evidence type="ECO:0000256" key="3">
    <source>
        <dbReference type="ARBA" id="ARBA00011956"/>
    </source>
</evidence>
<dbReference type="EC" id="5.3.1.8" evidence="3"/>
<organism evidence="10 11">
    <name type="scientific">Iamia majanohamensis</name>
    <dbReference type="NCBI Taxonomy" id="467976"/>
    <lineage>
        <taxon>Bacteria</taxon>
        <taxon>Bacillati</taxon>
        <taxon>Actinomycetota</taxon>
        <taxon>Acidimicrobiia</taxon>
        <taxon>Acidimicrobiales</taxon>
        <taxon>Iamiaceae</taxon>
        <taxon>Iamia</taxon>
    </lineage>
</organism>
<dbReference type="KEGG" id="ima:PO878_10285"/>
<gene>
    <name evidence="10" type="primary">manA</name>
    <name evidence="10" type="ORF">PO878_10285</name>
</gene>
<dbReference type="EMBL" id="CP116942">
    <property type="protein sequence ID" value="WCO69113.1"/>
    <property type="molecule type" value="Genomic_DNA"/>
</dbReference>
<dbReference type="GO" id="GO:0004476">
    <property type="term" value="F:mannose-6-phosphate isomerase activity"/>
    <property type="evidence" value="ECO:0007669"/>
    <property type="project" value="UniProtKB-EC"/>
</dbReference>
<dbReference type="InterPro" id="IPR014710">
    <property type="entry name" value="RmlC-like_jellyroll"/>
</dbReference>
<dbReference type="InterPro" id="IPR046457">
    <property type="entry name" value="PMI_typeI_cat"/>
</dbReference>
<dbReference type="CDD" id="cd07011">
    <property type="entry name" value="cupin_PMI_type_I_N"/>
    <property type="match status" value="1"/>
</dbReference>
<dbReference type="GO" id="GO:0005829">
    <property type="term" value="C:cytosol"/>
    <property type="evidence" value="ECO:0007669"/>
    <property type="project" value="TreeGrafter"/>
</dbReference>
<dbReference type="GO" id="GO:0009298">
    <property type="term" value="P:GDP-mannose biosynthetic process"/>
    <property type="evidence" value="ECO:0007669"/>
    <property type="project" value="InterPro"/>
</dbReference>
<dbReference type="Gene3D" id="2.60.120.10">
    <property type="entry name" value="Jelly Rolls"/>
    <property type="match status" value="2"/>
</dbReference>
<reference evidence="10" key="1">
    <citation type="submission" date="2023-01" db="EMBL/GenBank/DDBJ databases">
        <title>The diversity of Class Acidimicrobiia in South China Sea sediment environments and the proposal of Iamia marina sp. nov., a novel species of the genus Iamia.</title>
        <authorList>
            <person name="He Y."/>
            <person name="Tian X."/>
        </authorList>
    </citation>
    <scope>NUCLEOTIDE SEQUENCE</scope>
    <source>
        <strain evidence="10">DSM 19957</strain>
    </source>
</reference>
<dbReference type="PIRSF" id="PIRSF001480">
    <property type="entry name" value="Mannose-6-phosphate_isomerase"/>
    <property type="match status" value="1"/>
</dbReference>
<comment type="similarity">
    <text evidence="2">Belongs to the mannose-6-phosphate isomerase type 1 family.</text>
</comment>
<evidence type="ECO:0000256" key="4">
    <source>
        <dbReference type="ARBA" id="ARBA00022723"/>
    </source>
</evidence>
<evidence type="ECO:0000313" key="10">
    <source>
        <dbReference type="EMBL" id="WCO69113.1"/>
    </source>
</evidence>
<dbReference type="InterPro" id="IPR001250">
    <property type="entry name" value="Man6P_Isoase-1"/>
</dbReference>
<dbReference type="PRINTS" id="PR00714">
    <property type="entry name" value="MAN6PISMRASE"/>
</dbReference>
<dbReference type="Pfam" id="PF20511">
    <property type="entry name" value="PMI_typeI_cat"/>
    <property type="match status" value="1"/>
</dbReference>
<evidence type="ECO:0000256" key="6">
    <source>
        <dbReference type="ARBA" id="ARBA00023235"/>
    </source>
</evidence>
<evidence type="ECO:0000256" key="2">
    <source>
        <dbReference type="ARBA" id="ARBA00010772"/>
    </source>
</evidence>
<evidence type="ECO:0000313" key="11">
    <source>
        <dbReference type="Proteomes" id="UP001216390"/>
    </source>
</evidence>
<comment type="catalytic activity">
    <reaction evidence="1">
        <text>D-mannose 6-phosphate = D-fructose 6-phosphate</text>
        <dbReference type="Rhea" id="RHEA:12356"/>
        <dbReference type="ChEBI" id="CHEBI:58735"/>
        <dbReference type="ChEBI" id="CHEBI:61527"/>
        <dbReference type="EC" id="5.3.1.8"/>
    </reaction>
</comment>
<keyword evidence="4 8" id="KW-0479">Metal-binding</keyword>